<dbReference type="PROSITE" id="PS51257">
    <property type="entry name" value="PROKAR_LIPOPROTEIN"/>
    <property type="match status" value="1"/>
</dbReference>
<keyword evidence="1" id="KW-0812">Transmembrane</keyword>
<sequence length="201" mass="22866">MKKKHHYHGFLKKYQNVYLYIAILVGCGLCMGIILSNYIDVNDIQNLSAYLTTIDSNVNKYDYFISQFFLGILFILFVFLLGTSIAGIPIISFVVFTKGLQIGFSCALFVATYQMKGIVGILLTLLPQVVFDLLATFLISASAIQLSMYIVYSCTNRERLDFRKLFNTVLNDIFICFLIMLVGAYLKSTIVIEFIKLFNLM</sequence>
<feature type="transmembrane region" description="Helical" evidence="1">
    <location>
        <begin position="68"/>
        <end position="95"/>
    </location>
</feature>
<feature type="transmembrane region" description="Helical" evidence="1">
    <location>
        <begin position="20"/>
        <end position="39"/>
    </location>
</feature>
<feature type="transmembrane region" description="Helical" evidence="1">
    <location>
        <begin position="129"/>
        <end position="152"/>
    </location>
</feature>
<protein>
    <submittedName>
        <fullName evidence="2">Stage II sporulation protein M</fullName>
    </submittedName>
</protein>
<feature type="transmembrane region" description="Helical" evidence="1">
    <location>
        <begin position="173"/>
        <end position="195"/>
    </location>
</feature>
<evidence type="ECO:0000256" key="1">
    <source>
        <dbReference type="SAM" id="Phobius"/>
    </source>
</evidence>
<dbReference type="RefSeq" id="WP_008688498.1">
    <property type="nucleotide sequence ID" value="NZ_AP024510.1"/>
</dbReference>
<evidence type="ECO:0000313" key="3">
    <source>
        <dbReference type="Proteomes" id="UP000295773"/>
    </source>
</evidence>
<dbReference type="AlphaFoldDB" id="A0A4R3TPF4"/>
<dbReference type="EMBL" id="SMBP01000001">
    <property type="protein sequence ID" value="TCU63515.1"/>
    <property type="molecule type" value="Genomic_DNA"/>
</dbReference>
<comment type="caution">
    <text evidence="2">The sequence shown here is derived from an EMBL/GenBank/DDBJ whole genome shotgun (WGS) entry which is preliminary data.</text>
</comment>
<reference evidence="2 3" key="1">
    <citation type="submission" date="2019-03" db="EMBL/GenBank/DDBJ databases">
        <title>Genomic Encyclopedia of Type Strains, Phase IV (KMG-IV): sequencing the most valuable type-strain genomes for metagenomic binning, comparative biology and taxonomic classification.</title>
        <authorList>
            <person name="Goeker M."/>
        </authorList>
    </citation>
    <scope>NUCLEOTIDE SEQUENCE [LARGE SCALE GENOMIC DNA]</scope>
    <source>
        <strain evidence="2 3">DSM 29481</strain>
    </source>
</reference>
<accession>A0A4R3TPF4</accession>
<keyword evidence="1" id="KW-0472">Membrane</keyword>
<evidence type="ECO:0000313" key="2">
    <source>
        <dbReference type="EMBL" id="TCU63515.1"/>
    </source>
</evidence>
<feature type="transmembrane region" description="Helical" evidence="1">
    <location>
        <begin position="102"/>
        <end position="123"/>
    </location>
</feature>
<name>A0A4R3TPF4_9FIRM</name>
<organism evidence="2 3">
    <name type="scientific">Longicatena caecimuris</name>
    <dbReference type="NCBI Taxonomy" id="1796635"/>
    <lineage>
        <taxon>Bacteria</taxon>
        <taxon>Bacillati</taxon>
        <taxon>Bacillota</taxon>
        <taxon>Erysipelotrichia</taxon>
        <taxon>Erysipelotrichales</taxon>
        <taxon>Erysipelotrichaceae</taxon>
        <taxon>Longicatena</taxon>
    </lineage>
</organism>
<keyword evidence="3" id="KW-1185">Reference proteome</keyword>
<dbReference type="InterPro" id="IPR002798">
    <property type="entry name" value="SpoIIM-like"/>
</dbReference>
<dbReference type="Proteomes" id="UP000295773">
    <property type="component" value="Unassembled WGS sequence"/>
</dbReference>
<dbReference type="GeneID" id="73795628"/>
<keyword evidence="1" id="KW-1133">Transmembrane helix</keyword>
<gene>
    <name evidence="2" type="ORF">EDD61_101167</name>
</gene>
<dbReference type="Pfam" id="PF01944">
    <property type="entry name" value="SpoIIM"/>
    <property type="match status" value="1"/>
</dbReference>
<proteinExistence type="predicted"/>